<accession>A0A6I1HXQ8</accession>
<evidence type="ECO:0000313" key="2">
    <source>
        <dbReference type="Proteomes" id="UP000468717"/>
    </source>
</evidence>
<dbReference type="AlphaFoldDB" id="A0A6I1HXQ8"/>
<sequence>MSNYIRIAGNPATGIVLLGDDGAVRSQGQVETWSAWLDSPPAAGFVPGEAAFACLHGDGAGFVTVAHGTAIRYLSVLGQPNARWKDIAPPPAGTGIAGLAGGPLEGYLLLAADGRRLYRLDGADAGGGNAWQACAAPPFSGKAALIAGDWQHGMLALADGAAAKLKSGSTGDAWTALPAPPLAFEMVTGNCQDGFIAYGEGRLFMLDMGAQPRWSRLAMPGFDMRALSGDPVHGVAAVLADSSGDGTLVVYALRPGRESWSLVLAPSARRA</sequence>
<dbReference type="SUPFAM" id="SSF63825">
    <property type="entry name" value="YWTD domain"/>
    <property type="match status" value="1"/>
</dbReference>
<organism evidence="1 2">
    <name type="scientific">Janthinobacterium violaceinigrum</name>
    <dbReference type="NCBI Taxonomy" id="2654252"/>
    <lineage>
        <taxon>Bacteria</taxon>
        <taxon>Pseudomonadati</taxon>
        <taxon>Pseudomonadota</taxon>
        <taxon>Betaproteobacteria</taxon>
        <taxon>Burkholderiales</taxon>
        <taxon>Oxalobacteraceae</taxon>
        <taxon>Janthinobacterium</taxon>
    </lineage>
</organism>
<name>A0A6I1HXQ8_9BURK</name>
<evidence type="ECO:0000313" key="1">
    <source>
        <dbReference type="EMBL" id="KAB8061096.1"/>
    </source>
</evidence>
<dbReference type="EMBL" id="WFLI01000039">
    <property type="protein sequence ID" value="KAB8061096.1"/>
    <property type="molecule type" value="Genomic_DNA"/>
</dbReference>
<reference evidence="1 2" key="1">
    <citation type="submission" date="2019-10" db="EMBL/GenBank/DDBJ databases">
        <title>Three novel species isolated from a subtropical stream in China.</title>
        <authorList>
            <person name="Lu H."/>
        </authorList>
    </citation>
    <scope>NUCLEOTIDE SEQUENCE [LARGE SCALE GENOMIC DNA]</scope>
    <source>
        <strain evidence="1 2">FT13W</strain>
    </source>
</reference>
<protein>
    <submittedName>
        <fullName evidence="1">Uncharacterized protein</fullName>
    </submittedName>
</protein>
<dbReference type="RefSeq" id="WP_152284659.1">
    <property type="nucleotide sequence ID" value="NZ_WFLI01000039.1"/>
</dbReference>
<keyword evidence="2" id="KW-1185">Reference proteome</keyword>
<gene>
    <name evidence="1" type="ORF">GCN75_24165</name>
</gene>
<proteinExistence type="predicted"/>
<dbReference type="Proteomes" id="UP000468717">
    <property type="component" value="Unassembled WGS sequence"/>
</dbReference>
<comment type="caution">
    <text evidence="1">The sequence shown here is derived from an EMBL/GenBank/DDBJ whole genome shotgun (WGS) entry which is preliminary data.</text>
</comment>